<dbReference type="PANTHER" id="PTHR38599:SF1">
    <property type="entry name" value="CUPIN DOMAIN PROTEIN (AFU_ORTHOLOGUE AFUA_3G13620)"/>
    <property type="match status" value="1"/>
</dbReference>
<feature type="signal peptide" evidence="2">
    <location>
        <begin position="1"/>
        <end position="18"/>
    </location>
</feature>
<dbReference type="STRING" id="441119.SAMN04488047_13227"/>
<dbReference type="EMBL" id="FOXA01000032">
    <property type="protein sequence ID" value="SFQ08096.1"/>
    <property type="molecule type" value="Genomic_DNA"/>
</dbReference>
<feature type="region of interest" description="Disordered" evidence="1">
    <location>
        <begin position="20"/>
        <end position="43"/>
    </location>
</feature>
<dbReference type="OrthoDB" id="8447070at2"/>
<dbReference type="RefSeq" id="WP_093425290.1">
    <property type="nucleotide sequence ID" value="NZ_FOXA01000032.1"/>
</dbReference>
<dbReference type="InterPro" id="IPR013096">
    <property type="entry name" value="Cupin_2"/>
</dbReference>
<feature type="domain" description="Cupin type-2" evidence="3">
    <location>
        <begin position="52"/>
        <end position="121"/>
    </location>
</feature>
<evidence type="ECO:0000256" key="2">
    <source>
        <dbReference type="SAM" id="SignalP"/>
    </source>
</evidence>
<proteinExistence type="predicted"/>
<organism evidence="4 5">
    <name type="scientific">Tranquillimonas alkanivorans</name>
    <dbReference type="NCBI Taxonomy" id="441119"/>
    <lineage>
        <taxon>Bacteria</taxon>
        <taxon>Pseudomonadati</taxon>
        <taxon>Pseudomonadota</taxon>
        <taxon>Alphaproteobacteria</taxon>
        <taxon>Rhodobacterales</taxon>
        <taxon>Roseobacteraceae</taxon>
        <taxon>Tranquillimonas</taxon>
    </lineage>
</organism>
<sequence>MKALFVASIIALAGAVSAQPQEAGQEYSPGEREQLAQAPIPGAEGQTLTIQRVTFPGGWTGDRHEHAGPVHVYVLDGSLKVQVDGAEEKVLSTGDFTAEPMNQPMVARNESDAEPVTILLIQVSAEGAPIMTTTE</sequence>
<name>A0A1I5VMA1_9RHOB</name>
<dbReference type="PANTHER" id="PTHR38599">
    <property type="entry name" value="CUPIN DOMAIN PROTEIN (AFU_ORTHOLOGUE AFUA_3G13620)"/>
    <property type="match status" value="1"/>
</dbReference>
<dbReference type="InterPro" id="IPR011051">
    <property type="entry name" value="RmlC_Cupin_sf"/>
</dbReference>
<reference evidence="4 5" key="1">
    <citation type="submission" date="2016-10" db="EMBL/GenBank/DDBJ databases">
        <authorList>
            <person name="de Groot N.N."/>
        </authorList>
    </citation>
    <scope>NUCLEOTIDE SEQUENCE [LARGE SCALE GENOMIC DNA]</scope>
    <source>
        <strain evidence="4 5">DSM 19547</strain>
    </source>
</reference>
<evidence type="ECO:0000259" key="3">
    <source>
        <dbReference type="Pfam" id="PF07883"/>
    </source>
</evidence>
<accession>A0A1I5VMA1</accession>
<dbReference type="AlphaFoldDB" id="A0A1I5VMA1"/>
<keyword evidence="5" id="KW-1185">Reference proteome</keyword>
<dbReference type="Proteomes" id="UP000199356">
    <property type="component" value="Unassembled WGS sequence"/>
</dbReference>
<evidence type="ECO:0000313" key="5">
    <source>
        <dbReference type="Proteomes" id="UP000199356"/>
    </source>
</evidence>
<feature type="chain" id="PRO_5011561600" evidence="2">
    <location>
        <begin position="19"/>
        <end position="135"/>
    </location>
</feature>
<evidence type="ECO:0000313" key="4">
    <source>
        <dbReference type="EMBL" id="SFQ08096.1"/>
    </source>
</evidence>
<dbReference type="Gene3D" id="2.60.120.10">
    <property type="entry name" value="Jelly Rolls"/>
    <property type="match status" value="1"/>
</dbReference>
<keyword evidence="2" id="KW-0732">Signal</keyword>
<dbReference type="InterPro" id="IPR014710">
    <property type="entry name" value="RmlC-like_jellyroll"/>
</dbReference>
<evidence type="ECO:0000256" key="1">
    <source>
        <dbReference type="SAM" id="MobiDB-lite"/>
    </source>
</evidence>
<protein>
    <submittedName>
        <fullName evidence="4">Cupin domain protein</fullName>
    </submittedName>
</protein>
<dbReference type="Pfam" id="PF07883">
    <property type="entry name" value="Cupin_2"/>
    <property type="match status" value="1"/>
</dbReference>
<dbReference type="SUPFAM" id="SSF51182">
    <property type="entry name" value="RmlC-like cupins"/>
    <property type="match status" value="1"/>
</dbReference>
<gene>
    <name evidence="4" type="ORF">SAMN04488047_13227</name>
</gene>